<dbReference type="PANTHER" id="PTHR24276">
    <property type="entry name" value="POLYSERASE-RELATED"/>
    <property type="match status" value="1"/>
</dbReference>
<dbReference type="AlphaFoldDB" id="A0A8J2QW73"/>
<feature type="domain" description="Peptidase S1" evidence="6">
    <location>
        <begin position="203"/>
        <end position="389"/>
    </location>
</feature>
<evidence type="ECO:0000256" key="4">
    <source>
        <dbReference type="ARBA" id="ARBA00023157"/>
    </source>
</evidence>
<dbReference type="SMART" id="SM00020">
    <property type="entry name" value="Tryp_SPc"/>
    <property type="match status" value="1"/>
</dbReference>
<gene>
    <name evidence="7" type="ORF">DCHRY22_LOCUS9256</name>
</gene>
<dbReference type="InterPro" id="IPR009003">
    <property type="entry name" value="Peptidase_S1_PA"/>
</dbReference>
<comment type="caution">
    <text evidence="7">The sequence shown here is derived from an EMBL/GenBank/DDBJ whole genome shotgun (WGS) entry which is preliminary data.</text>
</comment>
<feature type="signal peptide" evidence="5">
    <location>
        <begin position="1"/>
        <end position="17"/>
    </location>
</feature>
<dbReference type="Gene3D" id="2.40.10.10">
    <property type="entry name" value="Trypsin-like serine proteases"/>
    <property type="match status" value="2"/>
</dbReference>
<evidence type="ECO:0000256" key="1">
    <source>
        <dbReference type="ARBA" id="ARBA00022670"/>
    </source>
</evidence>
<dbReference type="Pfam" id="PF00089">
    <property type="entry name" value="Trypsin"/>
    <property type="match status" value="1"/>
</dbReference>
<organism evidence="7 8">
    <name type="scientific">Danaus chrysippus</name>
    <name type="common">African queen</name>
    <dbReference type="NCBI Taxonomy" id="151541"/>
    <lineage>
        <taxon>Eukaryota</taxon>
        <taxon>Metazoa</taxon>
        <taxon>Ecdysozoa</taxon>
        <taxon>Arthropoda</taxon>
        <taxon>Hexapoda</taxon>
        <taxon>Insecta</taxon>
        <taxon>Pterygota</taxon>
        <taxon>Neoptera</taxon>
        <taxon>Endopterygota</taxon>
        <taxon>Lepidoptera</taxon>
        <taxon>Glossata</taxon>
        <taxon>Ditrysia</taxon>
        <taxon>Papilionoidea</taxon>
        <taxon>Nymphalidae</taxon>
        <taxon>Danainae</taxon>
        <taxon>Danaini</taxon>
        <taxon>Danaina</taxon>
        <taxon>Danaus</taxon>
        <taxon>Anosia</taxon>
    </lineage>
</organism>
<accession>A0A8J2QW73</accession>
<keyword evidence="1" id="KW-0645">Protease</keyword>
<keyword evidence="4" id="KW-1015">Disulfide bond</keyword>
<keyword evidence="2" id="KW-0378">Hydrolase</keyword>
<keyword evidence="5" id="KW-0732">Signal</keyword>
<dbReference type="GO" id="GO:0004252">
    <property type="term" value="F:serine-type endopeptidase activity"/>
    <property type="evidence" value="ECO:0007669"/>
    <property type="project" value="InterPro"/>
</dbReference>
<dbReference type="InterPro" id="IPR043504">
    <property type="entry name" value="Peptidase_S1_PA_chymotrypsin"/>
</dbReference>
<dbReference type="PANTHER" id="PTHR24276:SF91">
    <property type="entry name" value="AT26814P-RELATED"/>
    <property type="match status" value="1"/>
</dbReference>
<evidence type="ECO:0000256" key="2">
    <source>
        <dbReference type="ARBA" id="ARBA00022801"/>
    </source>
</evidence>
<keyword evidence="8" id="KW-1185">Reference proteome</keyword>
<proteinExistence type="predicted"/>
<sequence length="461" mass="53356">MLMRFCIVILNIFFINCNNDTENDSRELTVNDIASTLVSLLGVDEESKRIKDLNEKLKKIDSFVVDRDKYAELLLNETMTTNLNETNFFNALNESDHFRFLIEKEPKNLYLKLKEKMNRDDILRIVSKAKLKSSKSGRKMMVHINPDYNDRDEIIEEVVDEMIAKMPTDKHKFQFRKDDNIYWDPQGELEDLNDYHKHNGRRIYKGERTTIRYYPFMVSVHVMGRFWCGGSIYWHDLVLTSAACLQLMHNNRFFRENPGVLKIRVGSNHSRIGGENVEALEVYFHPGYNPRTLRHNIAIIRLRRHLFFSYHRIPKLIDISHTEIGISPTSEVLVLGWGVTKHDAGGPAIIAGKLVGIISFGPSVCGYPNAPTVFTLVGAYADWIESVNESMPGYYRGKKRTTTLKPITFPEYKIKKLYKDIAELSTDKAVTATTESKIQILRERKKLLNEDSDYGFSIIKE</sequence>
<dbReference type="Proteomes" id="UP000789524">
    <property type="component" value="Unassembled WGS sequence"/>
</dbReference>
<protein>
    <submittedName>
        <fullName evidence="7">(African queen) hypothetical protein</fullName>
    </submittedName>
</protein>
<dbReference type="GO" id="GO:0006508">
    <property type="term" value="P:proteolysis"/>
    <property type="evidence" value="ECO:0007669"/>
    <property type="project" value="UniProtKB-KW"/>
</dbReference>
<evidence type="ECO:0000256" key="3">
    <source>
        <dbReference type="ARBA" id="ARBA00022825"/>
    </source>
</evidence>
<dbReference type="EMBL" id="CAKASE010000066">
    <property type="protein sequence ID" value="CAG9570543.1"/>
    <property type="molecule type" value="Genomic_DNA"/>
</dbReference>
<evidence type="ECO:0000256" key="5">
    <source>
        <dbReference type="SAM" id="SignalP"/>
    </source>
</evidence>
<dbReference type="OrthoDB" id="6380398at2759"/>
<dbReference type="SUPFAM" id="SSF50494">
    <property type="entry name" value="Trypsin-like serine proteases"/>
    <property type="match status" value="1"/>
</dbReference>
<reference evidence="7" key="1">
    <citation type="submission" date="2021-09" db="EMBL/GenBank/DDBJ databases">
        <authorList>
            <person name="Martin H S."/>
        </authorList>
    </citation>
    <scope>NUCLEOTIDE SEQUENCE</scope>
</reference>
<feature type="chain" id="PRO_5035194126" evidence="5">
    <location>
        <begin position="18"/>
        <end position="461"/>
    </location>
</feature>
<dbReference type="PROSITE" id="PS50240">
    <property type="entry name" value="TRYPSIN_DOM"/>
    <property type="match status" value="1"/>
</dbReference>
<evidence type="ECO:0000313" key="8">
    <source>
        <dbReference type="Proteomes" id="UP000789524"/>
    </source>
</evidence>
<evidence type="ECO:0000313" key="7">
    <source>
        <dbReference type="EMBL" id="CAG9570543.1"/>
    </source>
</evidence>
<name>A0A8J2QW73_9NEOP</name>
<keyword evidence="3" id="KW-0720">Serine protease</keyword>
<evidence type="ECO:0000259" key="6">
    <source>
        <dbReference type="PROSITE" id="PS50240"/>
    </source>
</evidence>
<dbReference type="InterPro" id="IPR050430">
    <property type="entry name" value="Peptidase_S1"/>
</dbReference>
<dbReference type="InterPro" id="IPR001254">
    <property type="entry name" value="Trypsin_dom"/>
</dbReference>